<gene>
    <name evidence="1" type="ORF">IC234_10615</name>
</gene>
<dbReference type="InterPro" id="IPR001387">
    <property type="entry name" value="Cro/C1-type_HTH"/>
</dbReference>
<comment type="caution">
    <text evidence="1">The sequence shown here is derived from an EMBL/GenBank/DDBJ whole genome shotgun (WGS) entry which is preliminary data.</text>
</comment>
<evidence type="ECO:0000313" key="1">
    <source>
        <dbReference type="EMBL" id="MBD2722578.1"/>
    </source>
</evidence>
<dbReference type="Proteomes" id="UP000606003">
    <property type="component" value="Unassembled WGS sequence"/>
</dbReference>
<accession>A0ABR8JUD4</accession>
<protein>
    <submittedName>
        <fullName evidence="1">Type II toxin-antitoxin system MqsA family antitoxin</fullName>
    </submittedName>
</protein>
<evidence type="ECO:0000313" key="2">
    <source>
        <dbReference type="Proteomes" id="UP000606003"/>
    </source>
</evidence>
<dbReference type="Pfam" id="PF15731">
    <property type="entry name" value="MqsA_antitoxin"/>
    <property type="match status" value="1"/>
</dbReference>
<dbReference type="EMBL" id="JACXAC010000003">
    <property type="protein sequence ID" value="MBD2722578.1"/>
    <property type="molecule type" value="Genomic_DNA"/>
</dbReference>
<dbReference type="SUPFAM" id="SSF47413">
    <property type="entry name" value="lambda repressor-like DNA-binding domains"/>
    <property type="match status" value="1"/>
</dbReference>
<dbReference type="InterPro" id="IPR032758">
    <property type="entry name" value="MqsA/HigA-2"/>
</dbReference>
<organism evidence="1 2">
    <name type="scientific">Hymenobacter armeniacus</name>
    <dbReference type="NCBI Taxonomy" id="2771358"/>
    <lineage>
        <taxon>Bacteria</taxon>
        <taxon>Pseudomonadati</taxon>
        <taxon>Bacteroidota</taxon>
        <taxon>Cytophagia</taxon>
        <taxon>Cytophagales</taxon>
        <taxon>Hymenobacteraceae</taxon>
        <taxon>Hymenobacter</taxon>
    </lineage>
</organism>
<dbReference type="InterPro" id="IPR010982">
    <property type="entry name" value="Lambda_DNA-bd_dom_sf"/>
</dbReference>
<dbReference type="Gene3D" id="1.10.260.40">
    <property type="entry name" value="lambda repressor-like DNA-binding domains"/>
    <property type="match status" value="1"/>
</dbReference>
<keyword evidence="2" id="KW-1185">Reference proteome</keyword>
<dbReference type="CDD" id="cd00093">
    <property type="entry name" value="HTH_XRE"/>
    <property type="match status" value="1"/>
</dbReference>
<proteinExistence type="predicted"/>
<name>A0ABR8JUD4_9BACT</name>
<reference evidence="1 2" key="1">
    <citation type="submission" date="2020-09" db="EMBL/GenBank/DDBJ databases">
        <authorList>
            <person name="Kim M.K."/>
        </authorList>
    </citation>
    <scope>NUCLEOTIDE SEQUENCE [LARGE SCALE GENOMIC DNA]</scope>
    <source>
        <strain evidence="1 2">BT189</strain>
    </source>
</reference>
<dbReference type="InterPro" id="IPR022452">
    <property type="entry name" value="MqsA"/>
</dbReference>
<sequence>MAEEIQKTDIFEMRGQQIQVTVPVFRCIETGEQFTTDEQDELFLELLEQKWREHNHVPTAEQLTARREALGLSAREASRLLGFGVNQFRQYESGELPSESNALLLGMFCDHSMLGKLLQMRLAALPSKTVRKLQELTHVSALGREITTIHHWPRHAAVSAMYAPSVGRVHSGSAKRQAAKRPAIADAWAMPGPDLVQPAALPGWQAAAVIYGKAPRAEKSTSYLPIVS</sequence>
<dbReference type="NCBIfam" id="TIGR03830">
    <property type="entry name" value="CxxCG_CxxCG_HTH"/>
    <property type="match status" value="1"/>
</dbReference>